<dbReference type="GO" id="GO:0051539">
    <property type="term" value="F:4 iron, 4 sulfur cluster binding"/>
    <property type="evidence" value="ECO:0007669"/>
    <property type="project" value="UniProtKB-KW"/>
</dbReference>
<comment type="caution">
    <text evidence="6">The sequence shown here is derived from an EMBL/GenBank/DDBJ whole genome shotgun (WGS) entry which is preliminary data.</text>
</comment>
<dbReference type="Gene3D" id="3.50.50.60">
    <property type="entry name" value="FAD/NAD(P)-binding domain"/>
    <property type="match status" value="1"/>
</dbReference>
<keyword evidence="3" id="KW-0560">Oxidoreductase</keyword>
<dbReference type="Proteomes" id="UP000310636">
    <property type="component" value="Unassembled WGS sequence"/>
</dbReference>
<evidence type="ECO:0000256" key="1">
    <source>
        <dbReference type="ARBA" id="ARBA00022485"/>
    </source>
</evidence>
<gene>
    <name evidence="6" type="ORF">E6C55_01565</name>
</gene>
<sequence>MYVLMPQQHIQVVQTADVVVAGGGPAGYAAALAAARSGARTVLIERYGFTGGVATNSMVTAFASGFHDGERMIIGGIFRELRERLYRQGALIKSDAFEPFDPERMIFQQLKDLTEAGVRMRLHTLVTDVVMKGNRIDAVIVESKSGRQAIKADVFVDATGDGDVAVRAGADFRLGRVHDGLTQPGTMIFAVGGVDADKVPAIHTMMPEPGAPGHISGKRHLILEGYREEVARAKEAGYLAHVPRKNLGICWNLPGQPDVVFANFTRIPMVNGTLGEDLARGELEGRVQAEEAVEFFRDYLPGFEKCYLLRVAPQIGIRETRRIDGVYTLTGEDVTGLRQFEDVVVQAHYMMDIHDPLGKDTETVKLKKGTSYDIPYRCMLPAKGPENLMVSGRAISATHEALSSLRVMSISMALGEAAGTAAALSSAGKVTPGALDVRRLQAKLLENGAILK</sequence>
<dbReference type="PRINTS" id="PR00368">
    <property type="entry name" value="FADPNR"/>
</dbReference>
<keyword evidence="5" id="KW-0411">Iron-sulfur</keyword>
<name>A0A4S4CF85_9BACL</name>
<evidence type="ECO:0000256" key="2">
    <source>
        <dbReference type="ARBA" id="ARBA00022723"/>
    </source>
</evidence>
<keyword evidence="1" id="KW-0004">4Fe-4S</keyword>
<dbReference type="EMBL" id="SSOB01000001">
    <property type="protein sequence ID" value="THF84685.1"/>
    <property type="molecule type" value="Genomic_DNA"/>
</dbReference>
<evidence type="ECO:0000313" key="6">
    <source>
        <dbReference type="EMBL" id="THF84685.1"/>
    </source>
</evidence>
<organism evidence="6 7">
    <name type="scientific">Cohnella fermenti</name>
    <dbReference type="NCBI Taxonomy" id="2565925"/>
    <lineage>
        <taxon>Bacteria</taxon>
        <taxon>Bacillati</taxon>
        <taxon>Bacillota</taxon>
        <taxon>Bacilli</taxon>
        <taxon>Bacillales</taxon>
        <taxon>Paenibacillaceae</taxon>
        <taxon>Cohnella</taxon>
    </lineage>
</organism>
<dbReference type="PANTHER" id="PTHR43498">
    <property type="entry name" value="FERREDOXIN:COB-COM HETERODISULFIDE REDUCTASE SUBUNIT A"/>
    <property type="match status" value="1"/>
</dbReference>
<evidence type="ECO:0000256" key="5">
    <source>
        <dbReference type="ARBA" id="ARBA00023014"/>
    </source>
</evidence>
<dbReference type="InterPro" id="IPR039650">
    <property type="entry name" value="HdrA-like"/>
</dbReference>
<dbReference type="GO" id="GO:0046872">
    <property type="term" value="F:metal ion binding"/>
    <property type="evidence" value="ECO:0007669"/>
    <property type="project" value="UniProtKB-KW"/>
</dbReference>
<dbReference type="Pfam" id="PF12831">
    <property type="entry name" value="FAD_oxidored"/>
    <property type="match status" value="1"/>
</dbReference>
<keyword evidence="7" id="KW-1185">Reference proteome</keyword>
<keyword evidence="2" id="KW-0479">Metal-binding</keyword>
<dbReference type="OrthoDB" id="9777740at2"/>
<dbReference type="PANTHER" id="PTHR43498:SF1">
    <property type="entry name" value="COB--COM HETERODISULFIDE REDUCTASE IRON-SULFUR SUBUNIT A"/>
    <property type="match status" value="1"/>
</dbReference>
<evidence type="ECO:0000256" key="4">
    <source>
        <dbReference type="ARBA" id="ARBA00023004"/>
    </source>
</evidence>
<evidence type="ECO:0000313" key="7">
    <source>
        <dbReference type="Proteomes" id="UP000310636"/>
    </source>
</evidence>
<proteinExistence type="predicted"/>
<accession>A0A4S4CF85</accession>
<keyword evidence="4" id="KW-0408">Iron</keyword>
<reference evidence="6 7" key="1">
    <citation type="submission" date="2019-04" db="EMBL/GenBank/DDBJ databases">
        <title>Cohnella sp. nov. isolated from preserved vegetables.</title>
        <authorList>
            <person name="Lin S.-Y."/>
            <person name="Hung M.-H."/>
            <person name="Young C.-C."/>
        </authorList>
    </citation>
    <scope>NUCLEOTIDE SEQUENCE [LARGE SCALE GENOMIC DNA]</scope>
    <source>
        <strain evidence="6 7">CC-MHH1044</strain>
    </source>
</reference>
<evidence type="ECO:0000256" key="3">
    <source>
        <dbReference type="ARBA" id="ARBA00023002"/>
    </source>
</evidence>
<dbReference type="GO" id="GO:0016491">
    <property type="term" value="F:oxidoreductase activity"/>
    <property type="evidence" value="ECO:0007669"/>
    <property type="project" value="UniProtKB-KW"/>
</dbReference>
<protein>
    <submittedName>
        <fullName evidence="6">FAD-dependent oxidoreductase</fullName>
    </submittedName>
</protein>
<dbReference type="AlphaFoldDB" id="A0A4S4CF85"/>
<dbReference type="SUPFAM" id="SSF51905">
    <property type="entry name" value="FAD/NAD(P)-binding domain"/>
    <property type="match status" value="1"/>
</dbReference>
<dbReference type="InterPro" id="IPR036188">
    <property type="entry name" value="FAD/NAD-bd_sf"/>
</dbReference>
<dbReference type="RefSeq" id="WP_136367999.1">
    <property type="nucleotide sequence ID" value="NZ_SSOB01000001.1"/>
</dbReference>